<reference evidence="3 4" key="1">
    <citation type="submission" date="2017-10" db="EMBL/GenBank/DDBJ databases">
        <title>Sequencing the genomes of 1000 actinobacteria strains.</title>
        <authorList>
            <person name="Klenk H.-P."/>
        </authorList>
    </citation>
    <scope>NUCLEOTIDE SEQUENCE [LARGE SCALE GENOMIC DNA]</scope>
    <source>
        <strain evidence="3 4">DSM 20688</strain>
    </source>
</reference>
<gene>
    <name evidence="3" type="ORF">ATK06_1662</name>
</gene>
<proteinExistence type="predicted"/>
<evidence type="ECO:0000313" key="3">
    <source>
        <dbReference type="EMBL" id="PFG28550.1"/>
    </source>
</evidence>
<feature type="transmembrane region" description="Helical" evidence="2">
    <location>
        <begin position="97"/>
        <end position="116"/>
    </location>
</feature>
<feature type="transmembrane region" description="Helical" evidence="2">
    <location>
        <begin position="71"/>
        <end position="90"/>
    </location>
</feature>
<dbReference type="RefSeq" id="WP_098389161.1">
    <property type="nucleotide sequence ID" value="NZ_LDYE01000003.1"/>
</dbReference>
<feature type="compositionally biased region" description="Basic and acidic residues" evidence="1">
    <location>
        <begin position="185"/>
        <end position="219"/>
    </location>
</feature>
<keyword evidence="4" id="KW-1185">Reference proteome</keyword>
<keyword evidence="2" id="KW-1133">Transmembrane helix</keyword>
<organism evidence="3 4">
    <name type="scientific">Corynebacterium renale</name>
    <dbReference type="NCBI Taxonomy" id="1724"/>
    <lineage>
        <taxon>Bacteria</taxon>
        <taxon>Bacillati</taxon>
        <taxon>Actinomycetota</taxon>
        <taxon>Actinomycetes</taxon>
        <taxon>Mycobacteriales</taxon>
        <taxon>Corynebacteriaceae</taxon>
        <taxon>Corynebacterium</taxon>
    </lineage>
</organism>
<dbReference type="Proteomes" id="UP000221653">
    <property type="component" value="Unassembled WGS sequence"/>
</dbReference>
<name>A0A2A9DRK5_9CORY</name>
<keyword evidence="2" id="KW-0812">Transmembrane</keyword>
<feature type="transmembrane region" description="Helical" evidence="2">
    <location>
        <begin position="25"/>
        <end position="51"/>
    </location>
</feature>
<feature type="region of interest" description="Disordered" evidence="1">
    <location>
        <begin position="180"/>
        <end position="219"/>
    </location>
</feature>
<feature type="transmembrane region" description="Helical" evidence="2">
    <location>
        <begin position="128"/>
        <end position="150"/>
    </location>
</feature>
<protein>
    <submittedName>
        <fullName evidence="3">Uncharacterized protein</fullName>
    </submittedName>
</protein>
<comment type="caution">
    <text evidence="3">The sequence shown here is derived from an EMBL/GenBank/DDBJ whole genome shotgun (WGS) entry which is preliminary data.</text>
</comment>
<evidence type="ECO:0000256" key="2">
    <source>
        <dbReference type="SAM" id="Phobius"/>
    </source>
</evidence>
<dbReference type="OrthoDB" id="4484187at2"/>
<dbReference type="EMBL" id="PDJF01000001">
    <property type="protein sequence ID" value="PFG28550.1"/>
    <property type="molecule type" value="Genomic_DNA"/>
</dbReference>
<keyword evidence="2" id="KW-0472">Membrane</keyword>
<evidence type="ECO:0000256" key="1">
    <source>
        <dbReference type="SAM" id="MobiDB-lite"/>
    </source>
</evidence>
<dbReference type="STRING" id="1724.GCA_001044175_01027"/>
<accession>A0A2A9DRK5</accession>
<dbReference type="AlphaFoldDB" id="A0A2A9DRK5"/>
<sequence length="219" mass="23935">MPEVTPATLAVEERRAAKTIWLGNYGYALAGAVLAYWVALFLPFIPGVAGWEIVLLSDAATAANVKLTEYVFVWLGFIGIGVLSAMTVLLRNTSVALASWIVATIALFTSLFALWLRLTRPGVEAAMGVHVGFILMIIIAVMVVFIYSMVALRRSPAQQRLAEARATTLVVDPVESVQAEATAAHQDRTVDVDQGNRDDRRARAAERHRRLEEEADGQK</sequence>
<evidence type="ECO:0000313" key="4">
    <source>
        <dbReference type="Proteomes" id="UP000221653"/>
    </source>
</evidence>